<dbReference type="PRINTS" id="PR00344">
    <property type="entry name" value="BCTRLSENSOR"/>
</dbReference>
<keyword evidence="5" id="KW-0808">Transferase</keyword>
<dbReference type="EC" id="2.7.13.3" evidence="3"/>
<dbReference type="PANTHER" id="PTHR42878:SF15">
    <property type="entry name" value="BACTERIOPHYTOCHROME"/>
    <property type="match status" value="1"/>
</dbReference>
<evidence type="ECO:0000256" key="7">
    <source>
        <dbReference type="SAM" id="Coils"/>
    </source>
</evidence>
<dbReference type="EMBL" id="RRCF01000002">
    <property type="protein sequence ID" value="RRJ21009.1"/>
    <property type="molecule type" value="Genomic_DNA"/>
</dbReference>
<comment type="caution">
    <text evidence="11">The sequence shown here is derived from an EMBL/GenBank/DDBJ whole genome shotgun (WGS) entry which is preliminary data.</text>
</comment>
<dbReference type="Gene3D" id="6.10.340.10">
    <property type="match status" value="1"/>
</dbReference>
<dbReference type="GO" id="GO:0000156">
    <property type="term" value="F:phosphorelay response regulator activity"/>
    <property type="evidence" value="ECO:0007669"/>
    <property type="project" value="TreeGrafter"/>
</dbReference>
<dbReference type="InterPro" id="IPR005467">
    <property type="entry name" value="His_kinase_dom"/>
</dbReference>
<feature type="domain" description="HAMP" evidence="10">
    <location>
        <begin position="176"/>
        <end position="233"/>
    </location>
</feature>
<dbReference type="AlphaFoldDB" id="A0A3P3QKP5"/>
<evidence type="ECO:0000259" key="10">
    <source>
        <dbReference type="PROSITE" id="PS50885"/>
    </source>
</evidence>
<keyword evidence="12" id="KW-1185">Reference proteome</keyword>
<evidence type="ECO:0000313" key="11">
    <source>
        <dbReference type="EMBL" id="RRJ21009.1"/>
    </source>
</evidence>
<evidence type="ECO:0000256" key="8">
    <source>
        <dbReference type="SAM" id="Phobius"/>
    </source>
</evidence>
<keyword evidence="8" id="KW-0812">Transmembrane</keyword>
<organism evidence="11 12">
    <name type="scientific">Rheinheimera mesophila</name>
    <dbReference type="NCBI Taxonomy" id="1547515"/>
    <lineage>
        <taxon>Bacteria</taxon>
        <taxon>Pseudomonadati</taxon>
        <taxon>Pseudomonadota</taxon>
        <taxon>Gammaproteobacteria</taxon>
        <taxon>Chromatiales</taxon>
        <taxon>Chromatiaceae</taxon>
        <taxon>Rheinheimera</taxon>
    </lineage>
</organism>
<dbReference type="PROSITE" id="PS50885">
    <property type="entry name" value="HAMP"/>
    <property type="match status" value="1"/>
</dbReference>
<dbReference type="Pfam" id="PF00512">
    <property type="entry name" value="HisKA"/>
    <property type="match status" value="1"/>
</dbReference>
<dbReference type="OrthoDB" id="9808408at2"/>
<dbReference type="InterPro" id="IPR050351">
    <property type="entry name" value="BphY/WalK/GraS-like"/>
</dbReference>
<accession>A0A3P3QKP5</accession>
<reference evidence="11 12" key="1">
    <citation type="submission" date="2018-11" db="EMBL/GenBank/DDBJ databases">
        <title>Draft genome analysis of Rheinheimera mesophila isolated from an industrial waste site.</title>
        <authorList>
            <person name="Yu Q."/>
            <person name="Qi Y."/>
            <person name="Zhang H."/>
            <person name="Lu Y."/>
            <person name="Pu J."/>
        </authorList>
    </citation>
    <scope>NUCLEOTIDE SEQUENCE [LARGE SCALE GENOMIC DNA]</scope>
    <source>
        <strain evidence="11 12">IITR13</strain>
    </source>
</reference>
<evidence type="ECO:0000256" key="5">
    <source>
        <dbReference type="ARBA" id="ARBA00022679"/>
    </source>
</evidence>
<evidence type="ECO:0000256" key="4">
    <source>
        <dbReference type="ARBA" id="ARBA00022553"/>
    </source>
</evidence>
<dbReference type="GO" id="GO:0007234">
    <property type="term" value="P:osmosensory signaling via phosphorelay pathway"/>
    <property type="evidence" value="ECO:0007669"/>
    <property type="project" value="TreeGrafter"/>
</dbReference>
<evidence type="ECO:0000256" key="6">
    <source>
        <dbReference type="ARBA" id="ARBA00022777"/>
    </source>
</evidence>
<dbReference type="SMART" id="SM00387">
    <property type="entry name" value="HATPase_c"/>
    <property type="match status" value="1"/>
</dbReference>
<keyword evidence="7" id="KW-0175">Coiled coil</keyword>
<sequence>MKTNLFLQIASNRRLAWRMLSTMLVLTISAAVIASLCQIYLGYQQAVHQINSRYTELEQGILPGLTNALWTMDDARITAHLESLMSVRDVGSIRLQDELGQVQQRHRADFGAALSVRSFELYHTEGEERHKVGTLDITMSRKRAEQKLKEIAQTTAITTLSILSVSAIVMLWLFHRWISQPLNRVATYAEQIDFNHLGQDLSLNRRGRAPSDELDIVVQAINKLRWRVQQEFARRNQAETELMKHRDQLEQLVAERTLLLEQQSAELAEQNVELNAYAHTVAHDLKHPLTSLIGFSSLLSQPELGLTVEQQQQYLLLIKQSALKMNSIINALLQLANVRSDTALQISVVDMELGAAEAIKRLESFAKEHQATLHKATELPQALGHPQWIEEVWVNYLSNAIKYGGPHAEITVGAEPQGNMIHYWVRDQGQGVQPEHRAGLFQAFNRLDTLKADGHGLGLSIVKRIVSKLGGEVGYDFDTSGSVFWFTLPAAL</sequence>
<keyword evidence="8" id="KW-1133">Transmembrane helix</keyword>
<evidence type="ECO:0000256" key="3">
    <source>
        <dbReference type="ARBA" id="ARBA00012438"/>
    </source>
</evidence>
<dbReference type="InterPro" id="IPR003660">
    <property type="entry name" value="HAMP_dom"/>
</dbReference>
<feature type="transmembrane region" description="Helical" evidence="8">
    <location>
        <begin position="151"/>
        <end position="174"/>
    </location>
</feature>
<dbReference type="PROSITE" id="PS50109">
    <property type="entry name" value="HIS_KIN"/>
    <property type="match status" value="1"/>
</dbReference>
<dbReference type="GO" id="GO:0030295">
    <property type="term" value="F:protein kinase activator activity"/>
    <property type="evidence" value="ECO:0007669"/>
    <property type="project" value="TreeGrafter"/>
</dbReference>
<dbReference type="RefSeq" id="WP_052749222.1">
    <property type="nucleotide sequence ID" value="NZ_LAVS01000003.1"/>
</dbReference>
<dbReference type="InterPro" id="IPR036097">
    <property type="entry name" value="HisK_dim/P_sf"/>
</dbReference>
<gene>
    <name evidence="11" type="ORF">EIK76_08975</name>
</gene>
<evidence type="ECO:0000256" key="1">
    <source>
        <dbReference type="ARBA" id="ARBA00000085"/>
    </source>
</evidence>
<evidence type="ECO:0000259" key="9">
    <source>
        <dbReference type="PROSITE" id="PS50109"/>
    </source>
</evidence>
<protein>
    <recommendedName>
        <fullName evidence="3">histidine kinase</fullName>
        <ecNumber evidence="3">2.7.13.3</ecNumber>
    </recommendedName>
</protein>
<comment type="catalytic activity">
    <reaction evidence="1">
        <text>ATP + protein L-histidine = ADP + protein N-phospho-L-histidine.</text>
        <dbReference type="EC" id="2.7.13.3"/>
    </reaction>
</comment>
<keyword evidence="8" id="KW-0472">Membrane</keyword>
<keyword evidence="6" id="KW-0418">Kinase</keyword>
<dbReference type="InterPro" id="IPR004358">
    <property type="entry name" value="Sig_transdc_His_kin-like_C"/>
</dbReference>
<dbReference type="InterPro" id="IPR003661">
    <property type="entry name" value="HisK_dim/P_dom"/>
</dbReference>
<dbReference type="Pfam" id="PF02518">
    <property type="entry name" value="HATPase_c"/>
    <property type="match status" value="1"/>
</dbReference>
<evidence type="ECO:0000256" key="2">
    <source>
        <dbReference type="ARBA" id="ARBA00004370"/>
    </source>
</evidence>
<dbReference type="GO" id="GO:0000155">
    <property type="term" value="F:phosphorelay sensor kinase activity"/>
    <property type="evidence" value="ECO:0007669"/>
    <property type="project" value="InterPro"/>
</dbReference>
<dbReference type="Gene3D" id="3.30.565.10">
    <property type="entry name" value="Histidine kinase-like ATPase, C-terminal domain"/>
    <property type="match status" value="1"/>
</dbReference>
<feature type="domain" description="Histidine kinase" evidence="9">
    <location>
        <begin position="280"/>
        <end position="492"/>
    </location>
</feature>
<feature type="coiled-coil region" evidence="7">
    <location>
        <begin position="228"/>
        <end position="280"/>
    </location>
</feature>
<dbReference type="Gene3D" id="1.10.287.130">
    <property type="match status" value="1"/>
</dbReference>
<dbReference type="SUPFAM" id="SSF47384">
    <property type="entry name" value="Homodimeric domain of signal transducing histidine kinase"/>
    <property type="match status" value="1"/>
</dbReference>
<dbReference type="PANTHER" id="PTHR42878">
    <property type="entry name" value="TWO-COMPONENT HISTIDINE KINASE"/>
    <property type="match status" value="1"/>
</dbReference>
<dbReference type="GO" id="GO:0016020">
    <property type="term" value="C:membrane"/>
    <property type="evidence" value="ECO:0007669"/>
    <property type="project" value="UniProtKB-SubCell"/>
</dbReference>
<dbReference type="SMART" id="SM00388">
    <property type="entry name" value="HisKA"/>
    <property type="match status" value="1"/>
</dbReference>
<dbReference type="InterPro" id="IPR036890">
    <property type="entry name" value="HATPase_C_sf"/>
</dbReference>
<name>A0A3P3QKP5_9GAMM</name>
<dbReference type="Proteomes" id="UP000276260">
    <property type="component" value="Unassembled WGS sequence"/>
</dbReference>
<comment type="subcellular location">
    <subcellularLocation>
        <location evidence="2">Membrane</location>
    </subcellularLocation>
</comment>
<dbReference type="CDD" id="cd00082">
    <property type="entry name" value="HisKA"/>
    <property type="match status" value="1"/>
</dbReference>
<feature type="transmembrane region" description="Helical" evidence="8">
    <location>
        <begin position="20"/>
        <end position="43"/>
    </location>
</feature>
<evidence type="ECO:0000313" key="12">
    <source>
        <dbReference type="Proteomes" id="UP000276260"/>
    </source>
</evidence>
<keyword evidence="4" id="KW-0597">Phosphoprotein</keyword>
<dbReference type="InterPro" id="IPR003594">
    <property type="entry name" value="HATPase_dom"/>
</dbReference>
<dbReference type="SUPFAM" id="SSF55874">
    <property type="entry name" value="ATPase domain of HSP90 chaperone/DNA topoisomerase II/histidine kinase"/>
    <property type="match status" value="1"/>
</dbReference>
<proteinExistence type="predicted"/>